<dbReference type="GO" id="GO:0046872">
    <property type="term" value="F:metal ion binding"/>
    <property type="evidence" value="ECO:0007669"/>
    <property type="project" value="UniProtKB-KW"/>
</dbReference>
<evidence type="ECO:0000256" key="3">
    <source>
        <dbReference type="ARBA" id="ARBA00022723"/>
    </source>
</evidence>
<reference evidence="9" key="1">
    <citation type="journal article" date="2014" name="Int. J. Syst. Evol. Microbiol.">
        <title>Complete genome sequence of Corynebacterium casei LMG S-19264T (=DSM 44701T), isolated from a smear-ripened cheese.</title>
        <authorList>
            <consortium name="US DOE Joint Genome Institute (JGI-PGF)"/>
            <person name="Walter F."/>
            <person name="Albersmeier A."/>
            <person name="Kalinowski J."/>
            <person name="Ruckert C."/>
        </authorList>
    </citation>
    <scope>NUCLEOTIDE SEQUENCE</scope>
    <source>
        <strain evidence="9">CCM 7897</strain>
    </source>
</reference>
<evidence type="ECO:0000256" key="6">
    <source>
        <dbReference type="ARBA" id="ARBA00023211"/>
    </source>
</evidence>
<feature type="domain" description="Nudix hydrolase" evidence="8">
    <location>
        <begin position="62"/>
        <end position="193"/>
    </location>
</feature>
<reference evidence="9" key="2">
    <citation type="submission" date="2020-09" db="EMBL/GenBank/DDBJ databases">
        <authorList>
            <person name="Sun Q."/>
            <person name="Sedlacek I."/>
        </authorList>
    </citation>
    <scope>NUCLEOTIDE SEQUENCE</scope>
    <source>
        <strain evidence="9">CCM 7897</strain>
    </source>
</reference>
<dbReference type="Proteomes" id="UP000606044">
    <property type="component" value="Unassembled WGS sequence"/>
</dbReference>
<sequence length="223" mass="24091">MTASSPLQASSAQAPRALDDFLARAAARLSQVPPAPYAADSHATLNGDHALGGHGQVNDKPPRPAAVLVAVVARPEPTVLLTLRSTTLSAHAGQIAFPGGRRDPEDKDEVATALREAREEVGLAASLVRPLGFLDGYLSSTHFWIVPVVGLVQPDYALTLNPAEVQEAFEVPLSFLMTPANHQRQSLMRDGVKRQFYAMPYEGRFIWGVTAGLLRNLYERVYA</sequence>
<proteinExistence type="predicted"/>
<keyword evidence="10" id="KW-1185">Reference proteome</keyword>
<comment type="cofactor">
    <cofactor evidence="1">
        <name>Mn(2+)</name>
        <dbReference type="ChEBI" id="CHEBI:29035"/>
    </cofactor>
</comment>
<evidence type="ECO:0000256" key="1">
    <source>
        <dbReference type="ARBA" id="ARBA00001936"/>
    </source>
</evidence>
<evidence type="ECO:0000313" key="10">
    <source>
        <dbReference type="Proteomes" id="UP000606044"/>
    </source>
</evidence>
<dbReference type="RefSeq" id="WP_188575591.1">
    <property type="nucleotide sequence ID" value="NZ_BMCT01000001.1"/>
</dbReference>
<dbReference type="EMBL" id="BMCT01000001">
    <property type="protein sequence ID" value="GGF50968.1"/>
    <property type="molecule type" value="Genomic_DNA"/>
</dbReference>
<dbReference type="PANTHER" id="PTHR12992">
    <property type="entry name" value="NUDIX HYDROLASE"/>
    <property type="match status" value="1"/>
</dbReference>
<evidence type="ECO:0000256" key="2">
    <source>
        <dbReference type="ARBA" id="ARBA00001946"/>
    </source>
</evidence>
<evidence type="ECO:0000313" key="9">
    <source>
        <dbReference type="EMBL" id="GGF50968.1"/>
    </source>
</evidence>
<dbReference type="CDD" id="cd03426">
    <property type="entry name" value="NUDIX_CoAse_Nudt7"/>
    <property type="match status" value="1"/>
</dbReference>
<gene>
    <name evidence="9" type="ORF">GCM10007301_07960</name>
</gene>
<dbReference type="Gene3D" id="3.90.79.10">
    <property type="entry name" value="Nucleoside Triphosphate Pyrophosphohydrolase"/>
    <property type="match status" value="1"/>
</dbReference>
<evidence type="ECO:0000256" key="7">
    <source>
        <dbReference type="SAM" id="MobiDB-lite"/>
    </source>
</evidence>
<dbReference type="Pfam" id="PF00293">
    <property type="entry name" value="NUDIX"/>
    <property type="match status" value="1"/>
</dbReference>
<evidence type="ECO:0000259" key="8">
    <source>
        <dbReference type="PROSITE" id="PS51462"/>
    </source>
</evidence>
<evidence type="ECO:0000256" key="4">
    <source>
        <dbReference type="ARBA" id="ARBA00022801"/>
    </source>
</evidence>
<keyword evidence="5" id="KW-0460">Magnesium</keyword>
<feature type="region of interest" description="Disordered" evidence="7">
    <location>
        <begin position="33"/>
        <end position="59"/>
    </location>
</feature>
<dbReference type="SUPFAM" id="SSF55811">
    <property type="entry name" value="Nudix"/>
    <property type="match status" value="1"/>
</dbReference>
<accession>A0A917BLN5</accession>
<comment type="cofactor">
    <cofactor evidence="2">
        <name>Mg(2+)</name>
        <dbReference type="ChEBI" id="CHEBI:18420"/>
    </cofactor>
</comment>
<dbReference type="PANTHER" id="PTHR12992:SF11">
    <property type="entry name" value="MITOCHONDRIAL COENZYME A DIPHOSPHATASE NUDT8"/>
    <property type="match status" value="1"/>
</dbReference>
<keyword evidence="6" id="KW-0464">Manganese</keyword>
<dbReference type="GO" id="GO:0010945">
    <property type="term" value="F:coenzyme A diphosphatase activity"/>
    <property type="evidence" value="ECO:0007669"/>
    <property type="project" value="InterPro"/>
</dbReference>
<protein>
    <recommendedName>
        <fullName evidence="8">Nudix hydrolase domain-containing protein</fullName>
    </recommendedName>
</protein>
<dbReference type="InterPro" id="IPR015797">
    <property type="entry name" value="NUDIX_hydrolase-like_dom_sf"/>
</dbReference>
<dbReference type="NCBIfam" id="NF007980">
    <property type="entry name" value="PRK10707.1"/>
    <property type="match status" value="1"/>
</dbReference>
<name>A0A917BLN5_9HYPH</name>
<dbReference type="AlphaFoldDB" id="A0A917BLN5"/>
<dbReference type="PROSITE" id="PS51462">
    <property type="entry name" value="NUDIX"/>
    <property type="match status" value="1"/>
</dbReference>
<organism evidence="9 10">
    <name type="scientific">Azorhizobium oxalatiphilum</name>
    <dbReference type="NCBI Taxonomy" id="980631"/>
    <lineage>
        <taxon>Bacteria</taxon>
        <taxon>Pseudomonadati</taxon>
        <taxon>Pseudomonadota</taxon>
        <taxon>Alphaproteobacteria</taxon>
        <taxon>Hyphomicrobiales</taxon>
        <taxon>Xanthobacteraceae</taxon>
        <taxon>Azorhizobium</taxon>
    </lineage>
</organism>
<evidence type="ECO:0000256" key="5">
    <source>
        <dbReference type="ARBA" id="ARBA00022842"/>
    </source>
</evidence>
<comment type="caution">
    <text evidence="9">The sequence shown here is derived from an EMBL/GenBank/DDBJ whole genome shotgun (WGS) entry which is preliminary data.</text>
</comment>
<dbReference type="InterPro" id="IPR000086">
    <property type="entry name" value="NUDIX_hydrolase_dom"/>
</dbReference>
<keyword evidence="3" id="KW-0479">Metal-binding</keyword>
<keyword evidence="4" id="KW-0378">Hydrolase</keyword>
<dbReference type="InterPro" id="IPR045121">
    <property type="entry name" value="CoAse"/>
</dbReference>